<dbReference type="GO" id="GO:0009425">
    <property type="term" value="C:bacterial-type flagellum basal body"/>
    <property type="evidence" value="ECO:0007669"/>
    <property type="project" value="InterPro"/>
</dbReference>
<dbReference type="GO" id="GO:0071978">
    <property type="term" value="P:bacterial-type flagellum-dependent swarming motility"/>
    <property type="evidence" value="ECO:0007669"/>
    <property type="project" value="TreeGrafter"/>
</dbReference>
<proteinExistence type="inferred from homology"/>
<protein>
    <submittedName>
        <fullName evidence="3">Type III secretion protein Q</fullName>
    </submittedName>
</protein>
<evidence type="ECO:0000313" key="3">
    <source>
        <dbReference type="EMBL" id="SDX44229.1"/>
    </source>
</evidence>
<dbReference type="PRINTS" id="PR00956">
    <property type="entry name" value="FLGMOTORFLIN"/>
</dbReference>
<dbReference type="PANTHER" id="PTHR30034:SF6">
    <property type="entry name" value="YOP PROTEINS TRANSLOCATION PROTEIN Q"/>
    <property type="match status" value="1"/>
</dbReference>
<dbReference type="RefSeq" id="WP_068931442.1">
    <property type="nucleotide sequence ID" value="NZ_FNOX01000001.1"/>
</dbReference>
<name>A0A1H3BST3_9PSED</name>
<dbReference type="GO" id="GO:0050918">
    <property type="term" value="P:positive chemotaxis"/>
    <property type="evidence" value="ECO:0007669"/>
    <property type="project" value="TreeGrafter"/>
</dbReference>
<dbReference type="Proteomes" id="UP000182902">
    <property type="component" value="Unassembled WGS sequence"/>
</dbReference>
<dbReference type="InterPro" id="IPR036429">
    <property type="entry name" value="SpoA-like_sf"/>
</dbReference>
<dbReference type="InterPro" id="IPR001172">
    <property type="entry name" value="FliN_T3SS_HrcQb"/>
</dbReference>
<dbReference type="AlphaFoldDB" id="A0A1H3BST3"/>
<dbReference type="GO" id="GO:0003774">
    <property type="term" value="F:cytoskeletal motor activity"/>
    <property type="evidence" value="ECO:0007669"/>
    <property type="project" value="InterPro"/>
</dbReference>
<dbReference type="PANTHER" id="PTHR30034">
    <property type="entry name" value="FLAGELLAR MOTOR SWITCH PROTEIN FLIM"/>
    <property type="match status" value="1"/>
</dbReference>
<dbReference type="Pfam" id="PF01052">
    <property type="entry name" value="FliMN_C"/>
    <property type="match status" value="1"/>
</dbReference>
<dbReference type="Gene3D" id="2.30.330.10">
    <property type="entry name" value="SpoA-like"/>
    <property type="match status" value="1"/>
</dbReference>
<organism evidence="3 4">
    <name type="scientific">Pseudomonas salomonii</name>
    <dbReference type="NCBI Taxonomy" id="191391"/>
    <lineage>
        <taxon>Bacteria</taxon>
        <taxon>Pseudomonadati</taxon>
        <taxon>Pseudomonadota</taxon>
        <taxon>Gammaproteobacteria</taxon>
        <taxon>Pseudomonadales</taxon>
        <taxon>Pseudomonadaceae</taxon>
        <taxon>Pseudomonas</taxon>
    </lineage>
</organism>
<feature type="domain" description="Flagellar motor switch protein FliN-like C-terminal" evidence="2">
    <location>
        <begin position="265"/>
        <end position="333"/>
    </location>
</feature>
<sequence length="336" mass="36408">MKVPFLALPVVKQDTVAARRRLGRGLRLPFQVAGQEGELLIEPGRTPVGGEALCFETALGVLAFAEAGPLLSLLGECPVPLAKAGNDPHSWFWALFEHHLSPQVKALFGYMRLRVTARPVGFGCRFSVTLGDSRVVGYMWLAHQSFLAMCEAAPWRSIAAPMPAQFKLAIAVPLGTVQLPIAHVRSLRVGDVLVLEQAFFQAQGNGYVQVGRQRLHGCIDDETGPLCLTLTSIEDTSVDEDFSASYYAEPEDEPVAEVFGHEPFDDLSMALSVRCGMLNLTLGELRNLVEGSVLGITGYAPGMAGLYYGDRPIGQGQLVEVDGRLGLQVTRVVFSR</sequence>
<accession>A0A1H3BST3</accession>
<evidence type="ECO:0000313" key="4">
    <source>
        <dbReference type="Proteomes" id="UP000182902"/>
    </source>
</evidence>
<dbReference type="InterPro" id="IPR001543">
    <property type="entry name" value="FliN-like_C"/>
</dbReference>
<gene>
    <name evidence="3" type="ORF">SAMN05216247_10147</name>
</gene>
<comment type="similarity">
    <text evidence="1">Belongs to the FliN/MopA/SpaO family.</text>
</comment>
<reference evidence="3 4" key="1">
    <citation type="submission" date="2016-10" db="EMBL/GenBank/DDBJ databases">
        <authorList>
            <person name="de Groot N.N."/>
        </authorList>
    </citation>
    <scope>NUCLEOTIDE SEQUENCE [LARGE SCALE GENOMIC DNA]</scope>
    <source>
        <strain evidence="3 4">ICMP 14252</strain>
    </source>
</reference>
<dbReference type="EMBL" id="FNOX01000001">
    <property type="protein sequence ID" value="SDX44229.1"/>
    <property type="molecule type" value="Genomic_DNA"/>
</dbReference>
<evidence type="ECO:0000259" key="2">
    <source>
        <dbReference type="Pfam" id="PF01052"/>
    </source>
</evidence>
<dbReference type="SUPFAM" id="SSF101801">
    <property type="entry name" value="Surface presentation of antigens (SPOA)"/>
    <property type="match status" value="1"/>
</dbReference>
<evidence type="ECO:0000256" key="1">
    <source>
        <dbReference type="ARBA" id="ARBA00009226"/>
    </source>
</evidence>